<protein>
    <submittedName>
        <fullName evidence="1">Uncharacterized protein</fullName>
    </submittedName>
</protein>
<evidence type="ECO:0000313" key="2">
    <source>
        <dbReference type="Proteomes" id="UP000294933"/>
    </source>
</evidence>
<proteinExistence type="predicted"/>
<dbReference type="OrthoDB" id="3259198at2759"/>
<evidence type="ECO:0000313" key="1">
    <source>
        <dbReference type="EMBL" id="TDL19647.1"/>
    </source>
</evidence>
<feature type="non-terminal residue" evidence="1">
    <location>
        <position position="1"/>
    </location>
</feature>
<keyword evidence="2" id="KW-1185">Reference proteome</keyword>
<dbReference type="EMBL" id="ML170195">
    <property type="protein sequence ID" value="TDL19647.1"/>
    <property type="molecule type" value="Genomic_DNA"/>
</dbReference>
<name>A0A4Y7PW66_9AGAM</name>
<dbReference type="VEuPathDB" id="FungiDB:BD410DRAFT_684736"/>
<dbReference type="STRING" id="50990.A0A4Y7PW66"/>
<reference evidence="1 2" key="1">
    <citation type="submission" date="2018-06" db="EMBL/GenBank/DDBJ databases">
        <title>A transcriptomic atlas of mushroom development highlights an independent origin of complex multicellularity.</title>
        <authorList>
            <consortium name="DOE Joint Genome Institute"/>
            <person name="Krizsan K."/>
            <person name="Almasi E."/>
            <person name="Merenyi Z."/>
            <person name="Sahu N."/>
            <person name="Viragh M."/>
            <person name="Koszo T."/>
            <person name="Mondo S."/>
            <person name="Kiss B."/>
            <person name="Balint B."/>
            <person name="Kues U."/>
            <person name="Barry K."/>
            <person name="Hegedus J.C."/>
            <person name="Henrissat B."/>
            <person name="Johnson J."/>
            <person name="Lipzen A."/>
            <person name="Ohm R."/>
            <person name="Nagy I."/>
            <person name="Pangilinan J."/>
            <person name="Yan J."/>
            <person name="Xiong Y."/>
            <person name="Grigoriev I.V."/>
            <person name="Hibbett D.S."/>
            <person name="Nagy L.G."/>
        </authorList>
    </citation>
    <scope>NUCLEOTIDE SEQUENCE [LARGE SCALE GENOMIC DNA]</scope>
    <source>
        <strain evidence="1 2">SZMC22713</strain>
    </source>
</reference>
<dbReference type="Proteomes" id="UP000294933">
    <property type="component" value="Unassembled WGS sequence"/>
</dbReference>
<feature type="non-terminal residue" evidence="1">
    <location>
        <position position="185"/>
    </location>
</feature>
<accession>A0A4Y7PW66</accession>
<sequence>NMVDVVWKTLNLYSRKEKIQAITANNVTNNNTMVATLETRCTDEGISFSVQNACMHCMPHMFLPQYSISHFVLSQLLEAIGAITPSSRAAAENAVYQESVTAPVSCEFDDEAVGNNDNGEDSDNNSQGEVLNEVLTAVEKLRKIVCVVRSSPQHRKAWLHEVQLTAKTADTLSDVALMLILNIKT</sequence>
<gene>
    <name evidence="1" type="ORF">BD410DRAFT_684736</name>
</gene>
<organism evidence="1 2">
    <name type="scientific">Rickenella mellea</name>
    <dbReference type="NCBI Taxonomy" id="50990"/>
    <lineage>
        <taxon>Eukaryota</taxon>
        <taxon>Fungi</taxon>
        <taxon>Dikarya</taxon>
        <taxon>Basidiomycota</taxon>
        <taxon>Agaricomycotina</taxon>
        <taxon>Agaricomycetes</taxon>
        <taxon>Hymenochaetales</taxon>
        <taxon>Rickenellaceae</taxon>
        <taxon>Rickenella</taxon>
    </lineage>
</organism>
<dbReference type="AlphaFoldDB" id="A0A4Y7PW66"/>